<dbReference type="Pfam" id="PF01734">
    <property type="entry name" value="Patatin"/>
    <property type="match status" value="1"/>
</dbReference>
<protein>
    <submittedName>
        <fullName evidence="3">Patatin-like phospholipase family protein</fullName>
    </submittedName>
</protein>
<name>A0A345E9W1_9EURY</name>
<accession>A0A345E9W1</accession>
<dbReference type="PROSITE" id="PS51635">
    <property type="entry name" value="PNPLA"/>
    <property type="match status" value="1"/>
</dbReference>
<gene>
    <name evidence="3" type="ORF">DU484_03415</name>
</gene>
<evidence type="ECO:0000313" key="3">
    <source>
        <dbReference type="EMBL" id="AXG08983.1"/>
    </source>
</evidence>
<organism evidence="3 4">
    <name type="scientific">Haloplanus rubicundus</name>
    <dbReference type="NCBI Taxonomy" id="1547898"/>
    <lineage>
        <taxon>Archaea</taxon>
        <taxon>Methanobacteriati</taxon>
        <taxon>Methanobacteriota</taxon>
        <taxon>Stenosarchaea group</taxon>
        <taxon>Halobacteria</taxon>
        <taxon>Halobacteriales</taxon>
        <taxon>Haloferacaceae</taxon>
        <taxon>Haloplanus</taxon>
    </lineage>
</organism>
<dbReference type="Gene3D" id="3.40.1090.10">
    <property type="entry name" value="Cytosolic phospholipase A2 catalytic domain"/>
    <property type="match status" value="2"/>
</dbReference>
<dbReference type="InterPro" id="IPR016035">
    <property type="entry name" value="Acyl_Trfase/lysoPLipase"/>
</dbReference>
<dbReference type="RefSeq" id="WP_114605115.1">
    <property type="nucleotide sequence ID" value="NZ_CP031148.1"/>
</dbReference>
<dbReference type="GO" id="GO:0006629">
    <property type="term" value="P:lipid metabolic process"/>
    <property type="evidence" value="ECO:0007669"/>
    <property type="project" value="UniProtKB-KW"/>
</dbReference>
<evidence type="ECO:0000313" key="4">
    <source>
        <dbReference type="Proteomes" id="UP000252985"/>
    </source>
</evidence>
<proteinExistence type="predicted"/>
<dbReference type="Proteomes" id="UP000252985">
    <property type="component" value="Chromosome"/>
</dbReference>
<evidence type="ECO:0000256" key="1">
    <source>
        <dbReference type="ARBA" id="ARBA00023098"/>
    </source>
</evidence>
<feature type="domain" description="PNPLA" evidence="2">
    <location>
        <begin position="10"/>
        <end position="237"/>
    </location>
</feature>
<dbReference type="AlphaFoldDB" id="A0A345E9W1"/>
<dbReference type="SUPFAM" id="SSF52151">
    <property type="entry name" value="FabD/lysophospholipase-like"/>
    <property type="match status" value="1"/>
</dbReference>
<dbReference type="GeneID" id="37285995"/>
<keyword evidence="1" id="KW-0443">Lipid metabolism</keyword>
<dbReference type="InterPro" id="IPR002641">
    <property type="entry name" value="PNPLA_dom"/>
</dbReference>
<dbReference type="EMBL" id="CP031148">
    <property type="protein sequence ID" value="AXG08983.1"/>
    <property type="molecule type" value="Genomic_DNA"/>
</dbReference>
<sequence>MSDDQTSVAVACQGGGSHTAFTAGVLRRLLAEPDADYDLTAFTGTSGGALCALVAWYGLRTADAATARRDLAEFWADIETRGPVDSLVNFGVVGLARLLDGGFPVAQISPAYNAGARMAKRRLRDAVEAQVDPAVLADLVAEADPSAPKLLVSAVDATDGTFEIFTDRPVEVDDGDVDRSTAWLDEHPKPLSVDAVLASASVPTVFEGVRMPDEPGGPVHEYWDGLFSQNPPIRNLLDGPDRAGAKPDEIWLVRINPRTQRGDFSTLAAIADRRNELAGSLSLAQELHFVDRVNDWIDDGVLPRERYKPVTVRELALDESRLDGERPLRTASKLDRRAGFIEDLLALGERQADDFLADRDAYHLLGPA</sequence>
<reference evidence="3 4" key="1">
    <citation type="submission" date="2018-07" db="EMBL/GenBank/DDBJ databases">
        <title>Genome sequences of Haloplanus sp. CBA1112.</title>
        <authorList>
            <person name="Kim Y.B."/>
            <person name="Roh S.W."/>
        </authorList>
    </citation>
    <scope>NUCLEOTIDE SEQUENCE [LARGE SCALE GENOMIC DNA]</scope>
    <source>
        <strain evidence="3 4">CBA1112</strain>
    </source>
</reference>
<evidence type="ECO:0000259" key="2">
    <source>
        <dbReference type="PROSITE" id="PS51635"/>
    </source>
</evidence>
<dbReference type="KEGG" id="haq:DU484_03415"/>